<protein>
    <submittedName>
        <fullName evidence="3">Hypothetical conserved protein</fullName>
    </submittedName>
</protein>
<dbReference type="EMBL" id="CP001074">
    <property type="protein sequence ID" value="ACE89604.1"/>
    <property type="molecule type" value="Genomic_DNA"/>
</dbReference>
<proteinExistence type="predicted"/>
<dbReference type="Proteomes" id="UP000008817">
    <property type="component" value="Chromosome"/>
</dbReference>
<feature type="transmembrane region" description="Helical" evidence="1">
    <location>
        <begin position="80"/>
        <end position="101"/>
    </location>
</feature>
<name>B3PNP1_RHIE6</name>
<dbReference type="HOGENOM" id="CLU_167396_0_0_5"/>
<evidence type="ECO:0000259" key="2">
    <source>
        <dbReference type="Pfam" id="PF20061"/>
    </source>
</evidence>
<dbReference type="Pfam" id="PF20061">
    <property type="entry name" value="DUF6460"/>
    <property type="match status" value="1"/>
</dbReference>
<evidence type="ECO:0000256" key="1">
    <source>
        <dbReference type="SAM" id="Phobius"/>
    </source>
</evidence>
<dbReference type="AlphaFoldDB" id="B3PNP1"/>
<reference evidence="3 4" key="1">
    <citation type="submission" date="2008-04" db="EMBL/GenBank/DDBJ databases">
        <title>Genome diversity and DNA divergence of Rhizobium etli.</title>
        <authorList>
            <person name="Gonzalez V."/>
            <person name="Acosta J.L."/>
            <person name="Santamaria R.I."/>
            <person name="Bustos P."/>
            <person name="Hernandez-Gonzalez I.L."/>
            <person name="Fernandez J.L."/>
            <person name="Diaz R."/>
            <person name="Flores M."/>
            <person name="Mora J."/>
            <person name="Palacios R."/>
            <person name="Davila G."/>
        </authorList>
    </citation>
    <scope>NUCLEOTIDE SEQUENCE [LARGE SCALE GENOMIC DNA]</scope>
    <source>
        <strain evidence="3 4">CIAT 652</strain>
    </source>
</reference>
<dbReference type="eggNOG" id="ENOG5032ZW8">
    <property type="taxonomic scope" value="Bacteria"/>
</dbReference>
<sequence>MRAARRNLIPRATRRWRMSDQVNRFLGDSLGRTLIKLIVVSLIVGFVMTVFGLTPWNIIYGFRDFILEIWHRGFSALGRVGDYLLLGATIVIPLFLILRLFSYHR</sequence>
<dbReference type="InterPro" id="IPR045594">
    <property type="entry name" value="DUF6460"/>
</dbReference>
<dbReference type="KEGG" id="rec:RHECIAT_CH0000613"/>
<evidence type="ECO:0000313" key="3">
    <source>
        <dbReference type="EMBL" id="ACE89604.1"/>
    </source>
</evidence>
<organism evidence="3 4">
    <name type="scientific">Rhizobium etli (strain CIAT 652)</name>
    <dbReference type="NCBI Taxonomy" id="491916"/>
    <lineage>
        <taxon>Bacteria</taxon>
        <taxon>Pseudomonadati</taxon>
        <taxon>Pseudomonadota</taxon>
        <taxon>Alphaproteobacteria</taxon>
        <taxon>Hyphomicrobiales</taxon>
        <taxon>Rhizobiaceae</taxon>
        <taxon>Rhizobium/Agrobacterium group</taxon>
        <taxon>Rhizobium</taxon>
    </lineage>
</organism>
<keyword evidence="1" id="KW-1133">Transmembrane helix</keyword>
<feature type="domain" description="DUF6460" evidence="2">
    <location>
        <begin position="69"/>
        <end position="103"/>
    </location>
</feature>
<feature type="transmembrane region" description="Helical" evidence="1">
    <location>
        <begin position="34"/>
        <end position="60"/>
    </location>
</feature>
<keyword evidence="1" id="KW-0472">Membrane</keyword>
<keyword evidence="1" id="KW-0812">Transmembrane</keyword>
<evidence type="ECO:0000313" key="4">
    <source>
        <dbReference type="Proteomes" id="UP000008817"/>
    </source>
</evidence>
<accession>B3PNP1</accession>
<gene>
    <name evidence="3" type="ordered locus">RHECIAT_CH0000613</name>
</gene>